<gene>
    <name evidence="9" type="primary">MSH6_3</name>
</gene>
<protein>
    <recommendedName>
        <fullName evidence="6">DNA mismatch repair protein</fullName>
    </recommendedName>
</protein>
<evidence type="ECO:0000256" key="3">
    <source>
        <dbReference type="ARBA" id="ARBA00022763"/>
    </source>
</evidence>
<sequence>MSPNKKTIKQDVLFQEQTEKKKDSRSSSSKKKKNVEELLCRNLNIKDPKQKQQKSSKKKSNEHQQSQENQESQETNKQETNIFKDVFEDEQWQENNQNSLDFENENILDLIKNYTFAKQNIKSQNLQQSNQKNGDKNDKKASLNKQQISDSQKKQLNEMEMEIENEGLSVSTKTSGQKQKNIYSDEIDSEEEIDLNDSLNKRKKLKKVTKDQIFEKCNKQQQAILQNVELKALKYPLEKEQGEESDSFDENIQKIDNKEQGAQNEEIVDETDVGELPEFLQKENIKDKKGNKIGSENYDPTTLFIEESQLKIFKPYMREYWRIKSDHYDKIVLIKLGRFYEAYYEDSFVCNQILQPKYSRKNKCGFPEEILYPYLSKLTECNLKVVIVDQLETEKQQKERIKQMKSQNIKLTERDKLMNRDVVAIYTKGTAALQLVRGRKLQLSTSTYILSIVTEKQSFSKKITFGLTLFDSITGKILLACFEDDNIYSTFQKIIYVYRPSEIIYRKQTTDIESLRLLSQLPTKPLTTQLNEETIWKPTYAFNHIADIFGSDDIQNMWPKCLYFYSRSEENPSYQLTYSALSALMYYMKSNLLFDETIPIANFIRIDHENNREISDYELKESNCDYKIEEGEQINSLHMEQEDVQKQEDNNYEDKRLIMDSQTLSNLDILEVSYGNKESNFLLKQYSLLQLLDRTCTKPGERLIKLWVASPLIDKQQIEQRLDAIEDLQNHNLLRDQFRDKLSNLSDLENILSRLYSYRVKNKSRGVYFEDVSQQRLRELKNFFEDIKQILITIKDTFFLESNTFKSKRLKMLVGGNKKDENYNPNDNLHDICLRKILSIEKKILWIGSKKHIPTPVPGICEAYDNKLKEIEDHENEFSNYIKKIRKQFGDDRIQFCHSKAPYQLEIPIELVKGDKKPADFELTSITKKTQRFHTPQLKQLINKQLLLQDQLKQFLGDFTCVIFDEFFKYRNNWNQIVNVIAEIDCLISLSQVSFHETMVQKLGFMTRPVIVDQKQDESNYLKIIQGKHPCVALKKQFQANSIIINTQHNKINYPRVQIITGPNMGGKSTILRSASLIVIMAQVGCYVPCQYLEFSPFDRIFTRIGMRDLLSQGKSTFYIELEETLQIVKNSNQNSLVLIDELGRGTSTYDGVALASGVLQYIIEKNKSCCLFSTHSNFLVEQYQNSPMVKLFKMGYELVPNEKNQIKFTYKLCDGQVEQSFSRNVLDIVGFEKSLIFESHFRSCLINLSLMNAQNH</sequence>
<keyword evidence="4 6" id="KW-0067">ATP-binding</keyword>
<dbReference type="Pfam" id="PF01624">
    <property type="entry name" value="MutS_I"/>
    <property type="match status" value="1"/>
</dbReference>
<feature type="compositionally biased region" description="Basic residues" evidence="7">
    <location>
        <begin position="51"/>
        <end position="60"/>
    </location>
</feature>
<keyword evidence="5 6" id="KW-0238">DNA-binding</keyword>
<evidence type="ECO:0000256" key="1">
    <source>
        <dbReference type="ARBA" id="ARBA00006271"/>
    </source>
</evidence>
<dbReference type="InterPro" id="IPR045076">
    <property type="entry name" value="MutS"/>
</dbReference>
<evidence type="ECO:0000256" key="4">
    <source>
        <dbReference type="ARBA" id="ARBA00022840"/>
    </source>
</evidence>
<dbReference type="Pfam" id="PF05192">
    <property type="entry name" value="MutS_III"/>
    <property type="match status" value="1"/>
</dbReference>
<keyword evidence="3 6" id="KW-0227">DNA damage</keyword>
<feature type="compositionally biased region" description="Basic and acidic residues" evidence="7">
    <location>
        <begin position="34"/>
        <end position="50"/>
    </location>
</feature>
<dbReference type="InterPro" id="IPR027417">
    <property type="entry name" value="P-loop_NTPase"/>
</dbReference>
<dbReference type="GO" id="GO:0006298">
    <property type="term" value="P:mismatch repair"/>
    <property type="evidence" value="ECO:0007669"/>
    <property type="project" value="InterPro"/>
</dbReference>
<dbReference type="InterPro" id="IPR000432">
    <property type="entry name" value="DNA_mismatch_repair_MutS_C"/>
</dbReference>
<dbReference type="Pfam" id="PF00488">
    <property type="entry name" value="MutS_V"/>
    <property type="match status" value="1"/>
</dbReference>
<comment type="function">
    <text evidence="6">Component of the post-replicative DNA mismatch repair system (MMR).</text>
</comment>
<organism evidence="9">
    <name type="scientific">Tetrahymena thermophila</name>
    <dbReference type="NCBI Taxonomy" id="5911"/>
    <lineage>
        <taxon>Eukaryota</taxon>
        <taxon>Sar</taxon>
        <taxon>Alveolata</taxon>
        <taxon>Ciliophora</taxon>
        <taxon>Intramacronucleata</taxon>
        <taxon>Oligohymenophorea</taxon>
        <taxon>Hymenostomatida</taxon>
        <taxon>Tetrahymenina</taxon>
        <taxon>Tetrahymenidae</taxon>
        <taxon>Tetrahymena</taxon>
    </lineage>
</organism>
<dbReference type="SUPFAM" id="SSF52540">
    <property type="entry name" value="P-loop containing nucleoside triphosphate hydrolases"/>
    <property type="match status" value="1"/>
</dbReference>
<dbReference type="InterPro" id="IPR007861">
    <property type="entry name" value="DNA_mismatch_repair_MutS_clamp"/>
</dbReference>
<dbReference type="EMBL" id="EF015609">
    <property type="protein sequence ID" value="ABK35678.1"/>
    <property type="molecule type" value="mRNA"/>
</dbReference>
<dbReference type="Pfam" id="PF05190">
    <property type="entry name" value="MutS_IV"/>
    <property type="match status" value="1"/>
</dbReference>
<dbReference type="InterPro" id="IPR036678">
    <property type="entry name" value="MutS_con_dom_sf"/>
</dbReference>
<dbReference type="GO" id="GO:0032301">
    <property type="term" value="C:MutSalpha complex"/>
    <property type="evidence" value="ECO:0007669"/>
    <property type="project" value="TreeGrafter"/>
</dbReference>
<reference evidence="9" key="1">
    <citation type="submission" date="2006-09" db="EMBL/GenBank/DDBJ databases">
        <title>Localization of the PMS2 mismatch repair protein of Tetrahymena thermophila to the germline micronucleus.</title>
        <authorList>
            <person name="Cupples C.G."/>
            <person name="Bell D.C."/>
        </authorList>
    </citation>
    <scope>NUCLEOTIDE SEQUENCE</scope>
</reference>
<evidence type="ECO:0000256" key="2">
    <source>
        <dbReference type="ARBA" id="ARBA00022741"/>
    </source>
</evidence>
<evidence type="ECO:0000313" key="9">
    <source>
        <dbReference type="EMBL" id="ABK35678.1"/>
    </source>
</evidence>
<dbReference type="InterPro" id="IPR007696">
    <property type="entry name" value="DNA_mismatch_repair_MutS_core"/>
</dbReference>
<dbReference type="PROSITE" id="PS00486">
    <property type="entry name" value="DNA_MISMATCH_REPAIR_2"/>
    <property type="match status" value="1"/>
</dbReference>
<dbReference type="Gene3D" id="3.40.50.300">
    <property type="entry name" value="P-loop containing nucleotide triphosphate hydrolases"/>
    <property type="match status" value="1"/>
</dbReference>
<dbReference type="SMART" id="SM00533">
    <property type="entry name" value="MUTSd"/>
    <property type="match status" value="1"/>
</dbReference>
<evidence type="ECO:0000259" key="8">
    <source>
        <dbReference type="PROSITE" id="PS00486"/>
    </source>
</evidence>
<dbReference type="InterPro" id="IPR007695">
    <property type="entry name" value="DNA_mismatch_repair_MutS-lik_N"/>
</dbReference>
<dbReference type="Gene3D" id="1.10.1420.10">
    <property type="match status" value="2"/>
</dbReference>
<dbReference type="AlphaFoldDB" id="A0MNQ7"/>
<feature type="compositionally biased region" description="Low complexity" evidence="7">
    <location>
        <begin position="63"/>
        <end position="81"/>
    </location>
</feature>
<dbReference type="SUPFAM" id="SSF55271">
    <property type="entry name" value="DNA repair protein MutS, domain I"/>
    <property type="match status" value="1"/>
</dbReference>
<dbReference type="PIRSF" id="PIRSF037677">
    <property type="entry name" value="DNA_mis_repair_Msh6"/>
    <property type="match status" value="1"/>
</dbReference>
<keyword evidence="2 6" id="KW-0547">Nucleotide-binding</keyword>
<feature type="compositionally biased region" description="Low complexity" evidence="7">
    <location>
        <begin position="123"/>
        <end position="132"/>
    </location>
</feature>
<dbReference type="GO" id="GO:0005524">
    <property type="term" value="F:ATP binding"/>
    <property type="evidence" value="ECO:0007669"/>
    <property type="project" value="UniProtKB-UniRule"/>
</dbReference>
<dbReference type="Gene3D" id="3.30.420.110">
    <property type="entry name" value="MutS, connector domain"/>
    <property type="match status" value="1"/>
</dbReference>
<dbReference type="GO" id="GO:0140664">
    <property type="term" value="F:ATP-dependent DNA damage sensor activity"/>
    <property type="evidence" value="ECO:0007669"/>
    <property type="project" value="InterPro"/>
</dbReference>
<feature type="region of interest" description="Disordered" evidence="7">
    <location>
        <begin position="123"/>
        <end position="154"/>
    </location>
</feature>
<evidence type="ECO:0000256" key="7">
    <source>
        <dbReference type="SAM" id="MobiDB-lite"/>
    </source>
</evidence>
<comment type="similarity">
    <text evidence="1 6">Belongs to the DNA mismatch repair MutS family.</text>
</comment>
<dbReference type="SUPFAM" id="SSF48334">
    <property type="entry name" value="DNA repair protein MutS, domain III"/>
    <property type="match status" value="1"/>
</dbReference>
<keyword evidence="6" id="KW-0234">DNA repair</keyword>
<dbReference type="SUPFAM" id="SSF53150">
    <property type="entry name" value="DNA repair protein MutS, domain II"/>
    <property type="match status" value="1"/>
</dbReference>
<dbReference type="InterPro" id="IPR016151">
    <property type="entry name" value="DNA_mismatch_repair_MutS_N"/>
</dbReference>
<dbReference type="PANTHER" id="PTHR11361">
    <property type="entry name" value="DNA MISMATCH REPAIR PROTEIN MUTS FAMILY MEMBER"/>
    <property type="match status" value="1"/>
</dbReference>
<dbReference type="InterPro" id="IPR036187">
    <property type="entry name" value="DNA_mismatch_repair_MutS_sf"/>
</dbReference>
<dbReference type="GO" id="GO:0030983">
    <property type="term" value="F:mismatched DNA binding"/>
    <property type="evidence" value="ECO:0007669"/>
    <property type="project" value="UniProtKB-UniRule"/>
</dbReference>
<accession>A0MNQ7</accession>
<evidence type="ECO:0000256" key="5">
    <source>
        <dbReference type="ARBA" id="ARBA00023125"/>
    </source>
</evidence>
<evidence type="ECO:0000256" key="6">
    <source>
        <dbReference type="PIRNR" id="PIRNR037677"/>
    </source>
</evidence>
<dbReference type="PANTHER" id="PTHR11361:SF148">
    <property type="entry name" value="DNA MISMATCH REPAIR PROTEIN MSH6"/>
    <property type="match status" value="1"/>
</dbReference>
<dbReference type="InterPro" id="IPR017261">
    <property type="entry name" value="DNA_mismatch_repair_MutS/MSH"/>
</dbReference>
<dbReference type="Gene3D" id="3.40.1170.10">
    <property type="entry name" value="DNA repair protein MutS, domain I"/>
    <property type="match status" value="1"/>
</dbReference>
<feature type="region of interest" description="Disordered" evidence="7">
    <location>
        <begin position="1"/>
        <end position="102"/>
    </location>
</feature>
<dbReference type="SMART" id="SM00534">
    <property type="entry name" value="MUTSac"/>
    <property type="match status" value="1"/>
</dbReference>
<feature type="domain" description="DNA mismatch repair proteins mutS family" evidence="8">
    <location>
        <begin position="1136"/>
        <end position="1152"/>
    </location>
</feature>
<proteinExistence type="evidence at transcript level"/>
<name>A0MNQ7_TETTH</name>